<evidence type="ECO:0000256" key="1">
    <source>
        <dbReference type="ARBA" id="ARBA00023002"/>
    </source>
</evidence>
<dbReference type="InterPro" id="IPR001821">
    <property type="entry name" value="NiFe_hydrogenase_ssu"/>
</dbReference>
<dbReference type="GO" id="GO:0009375">
    <property type="term" value="C:ferredoxin hydrogenase complex"/>
    <property type="evidence" value="ECO:0007669"/>
    <property type="project" value="InterPro"/>
</dbReference>
<dbReference type="PROSITE" id="PS51318">
    <property type="entry name" value="TAT"/>
    <property type="match status" value="1"/>
</dbReference>
<dbReference type="GO" id="GO:0016020">
    <property type="term" value="C:membrane"/>
    <property type="evidence" value="ECO:0007669"/>
    <property type="project" value="TreeGrafter"/>
</dbReference>
<proteinExistence type="predicted"/>
<dbReference type="GO" id="GO:0008901">
    <property type="term" value="F:ferredoxin hydrogenase activity"/>
    <property type="evidence" value="ECO:0007669"/>
    <property type="project" value="InterPro"/>
</dbReference>
<dbReference type="AlphaFoldDB" id="X0ZK19"/>
<keyword evidence="1" id="KW-0560">Oxidoreductase</keyword>
<gene>
    <name evidence="3" type="ORF">S01H4_15516</name>
</gene>
<evidence type="ECO:0000259" key="2">
    <source>
        <dbReference type="Pfam" id="PF01058"/>
    </source>
</evidence>
<feature type="non-terminal residue" evidence="3">
    <location>
        <position position="217"/>
    </location>
</feature>
<protein>
    <recommendedName>
        <fullName evidence="2">NADH:ubiquinone oxidoreductase-like 20kDa subunit domain-containing protein</fullName>
    </recommendedName>
</protein>
<dbReference type="GO" id="GO:0044569">
    <property type="term" value="C:[Ni-Fe] hydrogenase complex"/>
    <property type="evidence" value="ECO:0007669"/>
    <property type="project" value="TreeGrafter"/>
</dbReference>
<sequence length="217" mass="22973">MLISRKKFLKISGGALAGAALSNLWMPGLLKAASVKDGKGRLPIIWFQGQSCSGCVVSLANTEYPGIDEVLIEVITLDYQPTLMAAAGDVALDVIRRMIKDEKGQYILAIEGSIPLDAGGEYCTVGEVDEKPITALEWIKEIGNNALAVLAIGSCASWGGIPAASPNPTGAVPASEVIKDKPIINIPGCPPHPDWMVGTMVHVLKYGIPELDELDRP</sequence>
<name>X0ZK19_9ZZZZ</name>
<accession>X0ZK19</accession>
<dbReference type="GO" id="GO:0009055">
    <property type="term" value="F:electron transfer activity"/>
    <property type="evidence" value="ECO:0007669"/>
    <property type="project" value="TreeGrafter"/>
</dbReference>
<dbReference type="InterPro" id="IPR006137">
    <property type="entry name" value="NADH_UbQ_OxRdtase-like_20kDa"/>
</dbReference>
<dbReference type="Gene3D" id="3.40.50.700">
    <property type="entry name" value="NADH:ubiquinone oxidoreductase-like, 20kDa subunit"/>
    <property type="match status" value="1"/>
</dbReference>
<organism evidence="3">
    <name type="scientific">marine sediment metagenome</name>
    <dbReference type="NCBI Taxonomy" id="412755"/>
    <lineage>
        <taxon>unclassified sequences</taxon>
        <taxon>metagenomes</taxon>
        <taxon>ecological metagenomes</taxon>
    </lineage>
</organism>
<dbReference type="NCBIfam" id="TIGR00391">
    <property type="entry name" value="hydA"/>
    <property type="match status" value="1"/>
</dbReference>
<dbReference type="PANTHER" id="PTHR30013:SF5">
    <property type="entry name" value="HYDROGENASE SMALL SUBUNIT"/>
    <property type="match status" value="1"/>
</dbReference>
<dbReference type="GO" id="GO:0009061">
    <property type="term" value="P:anaerobic respiration"/>
    <property type="evidence" value="ECO:0007669"/>
    <property type="project" value="TreeGrafter"/>
</dbReference>
<reference evidence="3" key="1">
    <citation type="journal article" date="2014" name="Front. Microbiol.">
        <title>High frequency of phylogenetically diverse reductive dehalogenase-homologous genes in deep subseafloor sedimentary metagenomes.</title>
        <authorList>
            <person name="Kawai M."/>
            <person name="Futagami T."/>
            <person name="Toyoda A."/>
            <person name="Takaki Y."/>
            <person name="Nishi S."/>
            <person name="Hori S."/>
            <person name="Arai W."/>
            <person name="Tsubouchi T."/>
            <person name="Morono Y."/>
            <person name="Uchiyama I."/>
            <person name="Ito T."/>
            <person name="Fujiyama A."/>
            <person name="Inagaki F."/>
            <person name="Takami H."/>
        </authorList>
    </citation>
    <scope>NUCLEOTIDE SEQUENCE</scope>
    <source>
        <strain evidence="3">Expedition CK06-06</strain>
    </source>
</reference>
<comment type="caution">
    <text evidence="3">The sequence shown here is derived from an EMBL/GenBank/DDBJ whole genome shotgun (WGS) entry which is preliminary data.</text>
</comment>
<dbReference type="GO" id="GO:0051536">
    <property type="term" value="F:iron-sulfur cluster binding"/>
    <property type="evidence" value="ECO:0007669"/>
    <property type="project" value="InterPro"/>
</dbReference>
<dbReference type="Pfam" id="PF01058">
    <property type="entry name" value="Oxidored_q6"/>
    <property type="match status" value="1"/>
</dbReference>
<dbReference type="PRINTS" id="PR00614">
    <property type="entry name" value="NIHGNASESMLL"/>
</dbReference>
<dbReference type="SUPFAM" id="SSF56770">
    <property type="entry name" value="HydA/Nqo6-like"/>
    <property type="match status" value="1"/>
</dbReference>
<dbReference type="PANTHER" id="PTHR30013">
    <property type="entry name" value="NIFE / NIFESE HYDROGENASE SMALL SUBUNIT FAMILY MEMBER"/>
    <property type="match status" value="1"/>
</dbReference>
<dbReference type="InterPro" id="IPR037024">
    <property type="entry name" value="NiFe_Hase_small_N_sf"/>
</dbReference>
<feature type="domain" description="NADH:ubiquinone oxidoreductase-like 20kDa subunit" evidence="2">
    <location>
        <begin position="52"/>
        <end position="202"/>
    </location>
</feature>
<evidence type="ECO:0000313" key="3">
    <source>
        <dbReference type="EMBL" id="GAG69965.1"/>
    </source>
</evidence>
<dbReference type="InterPro" id="IPR006311">
    <property type="entry name" value="TAT_signal"/>
</dbReference>
<dbReference type="EMBL" id="BART01006799">
    <property type="protein sequence ID" value="GAG69965.1"/>
    <property type="molecule type" value="Genomic_DNA"/>
</dbReference>